<dbReference type="InterPro" id="IPR024078">
    <property type="entry name" value="LmbE-like_dom_sf"/>
</dbReference>
<dbReference type="InterPro" id="IPR003737">
    <property type="entry name" value="GlcNAc_PI_deacetylase-related"/>
</dbReference>
<protein>
    <submittedName>
        <fullName evidence="2">PIG-L family deacetylase</fullName>
    </submittedName>
</protein>
<evidence type="ECO:0000256" key="1">
    <source>
        <dbReference type="ARBA" id="ARBA00022833"/>
    </source>
</evidence>
<dbReference type="EMBL" id="JBBEGL010000002">
    <property type="protein sequence ID" value="MEJ2886719.1"/>
    <property type="molecule type" value="Genomic_DNA"/>
</dbReference>
<comment type="caution">
    <text evidence="2">The sequence shown here is derived from an EMBL/GenBank/DDBJ whole genome shotgun (WGS) entry which is preliminary data.</text>
</comment>
<proteinExistence type="predicted"/>
<keyword evidence="1" id="KW-0862">Zinc</keyword>
<dbReference type="Pfam" id="PF02585">
    <property type="entry name" value="PIG-L"/>
    <property type="match status" value="1"/>
</dbReference>
<dbReference type="Proteomes" id="UP001370100">
    <property type="component" value="Unassembled WGS sequence"/>
</dbReference>
<dbReference type="SUPFAM" id="SSF102588">
    <property type="entry name" value="LmbE-like"/>
    <property type="match status" value="1"/>
</dbReference>
<keyword evidence="3" id="KW-1185">Reference proteome</keyword>
<evidence type="ECO:0000313" key="2">
    <source>
        <dbReference type="EMBL" id="MEJ2886719.1"/>
    </source>
</evidence>
<dbReference type="PANTHER" id="PTHR12993:SF26">
    <property type="entry name" value="1D-MYO-INOSITOL 2-ACETAMIDO-2-DEOXY-ALPHA-D-GLUCOPYRANOSIDE DEACETYLASE"/>
    <property type="match status" value="1"/>
</dbReference>
<dbReference type="Gene3D" id="3.40.50.10320">
    <property type="entry name" value="LmbE-like"/>
    <property type="match status" value="1"/>
</dbReference>
<gene>
    <name evidence="2" type="ORF">WCD41_09685</name>
</gene>
<name>A0ABU8N5H7_9PSEU</name>
<sequence>MATMVTFHAHPDDECISCGGVMRAAADAGHRVVLVVATRGEHGEIVPGVLDDGETLAERRVKETHDAAEVLGVARVEFLGYVDSGMVDTDTNGAAGSFWSADVEEAAERLAAILREEDAEVLTVYDRIGGYGHPDHIQVHRVGRRAGELAGTPRVYEATSNRDDFRRMARMARDAGEEMPDLDPEAFGSAEAELTTRVDVTPWLGAKRGAMRAHRSQIPEDSFFLALPDDRFALAFGTEWFIRVGGDPAQREDTLFPA</sequence>
<reference evidence="2 3" key="1">
    <citation type="submission" date="2024-03" db="EMBL/GenBank/DDBJ databases">
        <title>Actinomycetospora sp. OC33-EN06, a novel actinomycete isolated from wild orchid (Aerides multiflora).</title>
        <authorList>
            <person name="Suriyachadkun C."/>
        </authorList>
    </citation>
    <scope>NUCLEOTIDE SEQUENCE [LARGE SCALE GENOMIC DNA]</scope>
    <source>
        <strain evidence="2 3">OC33-EN06</strain>
    </source>
</reference>
<dbReference type="RefSeq" id="WP_337713184.1">
    <property type="nucleotide sequence ID" value="NZ_JBBEGL010000002.1"/>
</dbReference>
<dbReference type="PANTHER" id="PTHR12993">
    <property type="entry name" value="N-ACETYLGLUCOSAMINYL-PHOSPHATIDYLINOSITOL DE-N-ACETYLASE-RELATED"/>
    <property type="match status" value="1"/>
</dbReference>
<evidence type="ECO:0000313" key="3">
    <source>
        <dbReference type="Proteomes" id="UP001370100"/>
    </source>
</evidence>
<accession>A0ABU8N5H7</accession>
<organism evidence="2 3">
    <name type="scientific">Actinomycetospora aeridis</name>
    <dbReference type="NCBI Taxonomy" id="3129231"/>
    <lineage>
        <taxon>Bacteria</taxon>
        <taxon>Bacillati</taxon>
        <taxon>Actinomycetota</taxon>
        <taxon>Actinomycetes</taxon>
        <taxon>Pseudonocardiales</taxon>
        <taxon>Pseudonocardiaceae</taxon>
        <taxon>Actinomycetospora</taxon>
    </lineage>
</organism>